<proteinExistence type="predicted"/>
<keyword evidence="1" id="KW-0812">Transmembrane</keyword>
<evidence type="ECO:0000313" key="2">
    <source>
        <dbReference type="EMBL" id="KFD21062.1"/>
    </source>
</evidence>
<dbReference type="AlphaFoldDB" id="A0A085JKR6"/>
<dbReference type="Proteomes" id="UP000028602">
    <property type="component" value="Unassembled WGS sequence"/>
</dbReference>
<keyword evidence="1" id="KW-1133">Transmembrane helix</keyword>
<dbReference type="EMBL" id="JMPR01000018">
    <property type="protein sequence ID" value="KFD21062.1"/>
    <property type="molecule type" value="Genomic_DNA"/>
</dbReference>
<evidence type="ECO:0000256" key="1">
    <source>
        <dbReference type="SAM" id="Phobius"/>
    </source>
</evidence>
<feature type="transmembrane region" description="Helical" evidence="1">
    <location>
        <begin position="20"/>
        <end position="41"/>
    </location>
</feature>
<sequence>MTFRQDHGIVITNFCLMVEITFYYTHLHYSIFMMLSIFVALPEQGG</sequence>
<reference evidence="2 3" key="1">
    <citation type="submission" date="2014-05" db="EMBL/GenBank/DDBJ databases">
        <title>ATOL: Assembling a taxonomically balanced genome-scale reconstruction of the evolutionary history of the Enterobacteriaceae.</title>
        <authorList>
            <person name="Plunkett G.III."/>
            <person name="Neeno-Eckwall E.C."/>
            <person name="Glasner J.D."/>
            <person name="Perna N.T."/>
        </authorList>
    </citation>
    <scope>NUCLEOTIDE SEQUENCE [LARGE SCALE GENOMIC DNA]</scope>
    <source>
        <strain evidence="2 3">ATCC 33301</strain>
    </source>
</reference>
<keyword evidence="3" id="KW-1185">Reference proteome</keyword>
<accession>A0A085JKR6</accession>
<protein>
    <submittedName>
        <fullName evidence="2">Uncharacterized protein</fullName>
    </submittedName>
</protein>
<name>A0A085JKR6_9GAMM</name>
<gene>
    <name evidence="2" type="ORF">GTPT_1002</name>
</gene>
<organism evidence="2 3">
    <name type="scientific">Tatumella ptyseos ATCC 33301</name>
    <dbReference type="NCBI Taxonomy" id="1005995"/>
    <lineage>
        <taxon>Bacteria</taxon>
        <taxon>Pseudomonadati</taxon>
        <taxon>Pseudomonadota</taxon>
        <taxon>Gammaproteobacteria</taxon>
        <taxon>Enterobacterales</taxon>
        <taxon>Erwiniaceae</taxon>
        <taxon>Tatumella</taxon>
    </lineage>
</organism>
<evidence type="ECO:0000313" key="3">
    <source>
        <dbReference type="Proteomes" id="UP000028602"/>
    </source>
</evidence>
<keyword evidence="1" id="KW-0472">Membrane</keyword>
<comment type="caution">
    <text evidence="2">The sequence shown here is derived from an EMBL/GenBank/DDBJ whole genome shotgun (WGS) entry which is preliminary data.</text>
</comment>